<dbReference type="RefSeq" id="XP_033599924.1">
    <property type="nucleotide sequence ID" value="XM_033747059.1"/>
</dbReference>
<proteinExistence type="predicted"/>
<feature type="region of interest" description="Disordered" evidence="2">
    <location>
        <begin position="105"/>
        <end position="165"/>
    </location>
</feature>
<protein>
    <recommendedName>
        <fullName evidence="1">Vacuolar ATPase assembly protein VMA22</fullName>
    </recommendedName>
</protein>
<dbReference type="GO" id="GO:0070072">
    <property type="term" value="P:vacuolar proton-transporting V-type ATPase complex assembly"/>
    <property type="evidence" value="ECO:0007669"/>
    <property type="project" value="InterPro"/>
</dbReference>
<evidence type="ECO:0000256" key="1">
    <source>
        <dbReference type="ARBA" id="ARBA00093634"/>
    </source>
</evidence>
<accession>A0A6A6W4C8</accession>
<dbReference type="PANTHER" id="PTHR31996">
    <property type="entry name" value="COILED-COIL DOMAIN-CONTAINING PROTEIN 115"/>
    <property type="match status" value="1"/>
</dbReference>
<sequence>MASVLAPMADQNLQQKPSREEMLDKIDHLLERYLELVDEYQKTRIQLSSHMSSGFISLAQSNFASRVRYGQDQYDDRMKAWRRARISQTDSGLTKLDLLSLNLTPTTNTSESADQASSDEKVHPDNDQQPRHTKDDGQTINTENGQHGRSPEKSPNRPSDESEEKIVDPIRWFGVLVPQALRTSQSHFVQAVDDPIPKLCNILREMRILESEIGRTRKQAKKLS</sequence>
<evidence type="ECO:0000256" key="2">
    <source>
        <dbReference type="SAM" id="MobiDB-lite"/>
    </source>
</evidence>
<reference evidence="3" key="1">
    <citation type="journal article" date="2020" name="Stud. Mycol.">
        <title>101 Dothideomycetes genomes: a test case for predicting lifestyles and emergence of pathogens.</title>
        <authorList>
            <person name="Haridas S."/>
            <person name="Albert R."/>
            <person name="Binder M."/>
            <person name="Bloem J."/>
            <person name="Labutti K."/>
            <person name="Salamov A."/>
            <person name="Andreopoulos B."/>
            <person name="Baker S."/>
            <person name="Barry K."/>
            <person name="Bills G."/>
            <person name="Bluhm B."/>
            <person name="Cannon C."/>
            <person name="Castanera R."/>
            <person name="Culley D."/>
            <person name="Daum C."/>
            <person name="Ezra D."/>
            <person name="Gonzalez J."/>
            <person name="Henrissat B."/>
            <person name="Kuo A."/>
            <person name="Liang C."/>
            <person name="Lipzen A."/>
            <person name="Lutzoni F."/>
            <person name="Magnuson J."/>
            <person name="Mondo S."/>
            <person name="Nolan M."/>
            <person name="Ohm R."/>
            <person name="Pangilinan J."/>
            <person name="Park H.-J."/>
            <person name="Ramirez L."/>
            <person name="Alfaro M."/>
            <person name="Sun H."/>
            <person name="Tritt A."/>
            <person name="Yoshinaga Y."/>
            <person name="Zwiers L.-H."/>
            <person name="Turgeon B."/>
            <person name="Goodwin S."/>
            <person name="Spatafora J."/>
            <person name="Crous P."/>
            <person name="Grigoriev I."/>
        </authorList>
    </citation>
    <scope>NUCLEOTIDE SEQUENCE</scope>
    <source>
        <strain evidence="3">CBS 121739</strain>
    </source>
</reference>
<feature type="compositionally biased region" description="Polar residues" evidence="2">
    <location>
        <begin position="138"/>
        <end position="147"/>
    </location>
</feature>
<dbReference type="GeneID" id="54488113"/>
<dbReference type="AlphaFoldDB" id="A0A6A6W4C8"/>
<dbReference type="EMBL" id="ML996573">
    <property type="protein sequence ID" value="KAF2757473.1"/>
    <property type="molecule type" value="Genomic_DNA"/>
</dbReference>
<dbReference type="OrthoDB" id="408631at2759"/>
<feature type="compositionally biased region" description="Basic and acidic residues" evidence="2">
    <location>
        <begin position="149"/>
        <end position="165"/>
    </location>
</feature>
<dbReference type="PANTHER" id="PTHR31996:SF2">
    <property type="entry name" value="COILED-COIL DOMAIN-CONTAINING PROTEIN 115"/>
    <property type="match status" value="1"/>
</dbReference>
<keyword evidence="4" id="KW-1185">Reference proteome</keyword>
<name>A0A6A6W4C8_9PEZI</name>
<gene>
    <name evidence="3" type="ORF">EJ05DRAFT_501008</name>
</gene>
<feature type="compositionally biased region" description="Basic and acidic residues" evidence="2">
    <location>
        <begin position="118"/>
        <end position="137"/>
    </location>
</feature>
<evidence type="ECO:0000313" key="4">
    <source>
        <dbReference type="Proteomes" id="UP000799437"/>
    </source>
</evidence>
<evidence type="ECO:0000313" key="3">
    <source>
        <dbReference type="EMBL" id="KAF2757473.1"/>
    </source>
</evidence>
<dbReference type="InterPro" id="IPR040357">
    <property type="entry name" value="Vma22/CCDC115"/>
</dbReference>
<dbReference type="GO" id="GO:0051082">
    <property type="term" value="F:unfolded protein binding"/>
    <property type="evidence" value="ECO:0007669"/>
    <property type="project" value="TreeGrafter"/>
</dbReference>
<dbReference type="GO" id="GO:1990871">
    <property type="term" value="C:Vma12-Vma22 assembly complex"/>
    <property type="evidence" value="ECO:0007669"/>
    <property type="project" value="TreeGrafter"/>
</dbReference>
<dbReference type="Pfam" id="PF21730">
    <property type="entry name" value="Vma22_CCDC115"/>
    <property type="match status" value="1"/>
</dbReference>
<dbReference type="Proteomes" id="UP000799437">
    <property type="component" value="Unassembled WGS sequence"/>
</dbReference>
<organism evidence="3 4">
    <name type="scientific">Pseudovirgaria hyperparasitica</name>
    <dbReference type="NCBI Taxonomy" id="470096"/>
    <lineage>
        <taxon>Eukaryota</taxon>
        <taxon>Fungi</taxon>
        <taxon>Dikarya</taxon>
        <taxon>Ascomycota</taxon>
        <taxon>Pezizomycotina</taxon>
        <taxon>Dothideomycetes</taxon>
        <taxon>Dothideomycetes incertae sedis</taxon>
        <taxon>Acrospermales</taxon>
        <taxon>Acrospermaceae</taxon>
        <taxon>Pseudovirgaria</taxon>
    </lineage>
</organism>